<dbReference type="InterPro" id="IPR046093">
    <property type="entry name" value="DUF6111"/>
</dbReference>
<evidence type="ECO:0000313" key="3">
    <source>
        <dbReference type="Proteomes" id="UP000266934"/>
    </source>
</evidence>
<protein>
    <submittedName>
        <fullName evidence="2">Uncharacterized protein</fullName>
    </submittedName>
</protein>
<dbReference type="KEGG" id="blag:BLTE_04280"/>
<evidence type="ECO:0000256" key="1">
    <source>
        <dbReference type="SAM" id="Phobius"/>
    </source>
</evidence>
<reference evidence="2 3" key="1">
    <citation type="submission" date="2018-08" db="EMBL/GenBank/DDBJ databases">
        <title>Complete genome sequencing of Blastochloris tepida GI.</title>
        <authorList>
            <person name="Tsukatani Y."/>
            <person name="Mori H."/>
        </authorList>
    </citation>
    <scope>NUCLEOTIDE SEQUENCE [LARGE SCALE GENOMIC DNA]</scope>
    <source>
        <strain evidence="2 3">GI</strain>
    </source>
</reference>
<keyword evidence="1" id="KW-0472">Membrane</keyword>
<gene>
    <name evidence="2" type="ORF">BLTE_04280</name>
</gene>
<dbReference type="Pfam" id="PF19606">
    <property type="entry name" value="DUF6111"/>
    <property type="match status" value="1"/>
</dbReference>
<organism evidence="2 3">
    <name type="scientific">Blastochloris tepida</name>
    <dbReference type="NCBI Taxonomy" id="2233851"/>
    <lineage>
        <taxon>Bacteria</taxon>
        <taxon>Pseudomonadati</taxon>
        <taxon>Pseudomonadota</taxon>
        <taxon>Alphaproteobacteria</taxon>
        <taxon>Hyphomicrobiales</taxon>
        <taxon>Blastochloridaceae</taxon>
        <taxon>Blastochloris</taxon>
    </lineage>
</organism>
<keyword evidence="1" id="KW-1133">Transmembrane helix</keyword>
<accession>A0A348FWR0</accession>
<keyword evidence="1" id="KW-0812">Transmembrane</keyword>
<name>A0A348FWR0_9HYPH</name>
<dbReference type="Proteomes" id="UP000266934">
    <property type="component" value="Chromosome"/>
</dbReference>
<dbReference type="RefSeq" id="WP_126397209.1">
    <property type="nucleotide sequence ID" value="NZ_AP018907.1"/>
</dbReference>
<sequence>MLRTFLIQAGLFLAPFAAYAIYLAIRRRPLRSAESWTVPVLVWCGGLAVILTVTGLLLLTQFERAPAGSTYIPPHIEDGRVVPGQFR</sequence>
<evidence type="ECO:0000313" key="2">
    <source>
        <dbReference type="EMBL" id="BBF91743.1"/>
    </source>
</evidence>
<dbReference type="EMBL" id="AP018907">
    <property type="protein sequence ID" value="BBF91743.1"/>
    <property type="molecule type" value="Genomic_DNA"/>
</dbReference>
<dbReference type="AlphaFoldDB" id="A0A348FWR0"/>
<keyword evidence="3" id="KW-1185">Reference proteome</keyword>
<proteinExistence type="predicted"/>
<feature type="transmembrane region" description="Helical" evidence="1">
    <location>
        <begin position="36"/>
        <end position="59"/>
    </location>
</feature>